<reference evidence="3" key="1">
    <citation type="submission" date="2017-09" db="EMBL/GenBank/DDBJ databases">
        <title>Depth-based differentiation of microbial function through sediment-hosted aquifers and enrichment of novel symbionts in the deep terrestrial subsurface.</title>
        <authorList>
            <person name="Probst A.J."/>
            <person name="Ladd B."/>
            <person name="Jarett J.K."/>
            <person name="Geller-Mcgrath D.E."/>
            <person name="Sieber C.M.K."/>
            <person name="Emerson J.B."/>
            <person name="Anantharaman K."/>
            <person name="Thomas B.C."/>
            <person name="Malmstrom R."/>
            <person name="Stieglmeier M."/>
            <person name="Klingl A."/>
            <person name="Woyke T."/>
            <person name="Ryan C.M."/>
            <person name="Banfield J.F."/>
        </authorList>
    </citation>
    <scope>NUCLEOTIDE SEQUENCE [LARGE SCALE GENOMIC DNA]</scope>
</reference>
<dbReference type="EMBL" id="PFAR01000026">
    <property type="protein sequence ID" value="PIR93167.1"/>
    <property type="molecule type" value="Genomic_DNA"/>
</dbReference>
<evidence type="ECO:0000313" key="2">
    <source>
        <dbReference type="EMBL" id="PIR93167.1"/>
    </source>
</evidence>
<protein>
    <submittedName>
        <fullName evidence="2">Uncharacterized protein</fullName>
    </submittedName>
</protein>
<name>A0A2H0V259_9BACT</name>
<feature type="region of interest" description="Disordered" evidence="1">
    <location>
        <begin position="332"/>
        <end position="354"/>
    </location>
</feature>
<evidence type="ECO:0000313" key="3">
    <source>
        <dbReference type="Proteomes" id="UP000228626"/>
    </source>
</evidence>
<dbReference type="AlphaFoldDB" id="A0A2H0V259"/>
<evidence type="ECO:0000256" key="1">
    <source>
        <dbReference type="SAM" id="MobiDB-lite"/>
    </source>
</evidence>
<organism evidence="2 3">
    <name type="scientific">Candidatus Falkowbacteria bacterium CG10_big_fil_rev_8_21_14_0_10_43_10</name>
    <dbReference type="NCBI Taxonomy" id="1974567"/>
    <lineage>
        <taxon>Bacteria</taxon>
        <taxon>Candidatus Falkowiibacteriota</taxon>
    </lineage>
</organism>
<feature type="compositionally biased region" description="Basic and acidic residues" evidence="1">
    <location>
        <begin position="332"/>
        <end position="345"/>
    </location>
</feature>
<dbReference type="Proteomes" id="UP000228626">
    <property type="component" value="Unassembled WGS sequence"/>
</dbReference>
<accession>A0A2H0V259</accession>
<gene>
    <name evidence="2" type="ORF">COT99_02245</name>
</gene>
<proteinExistence type="predicted"/>
<comment type="caution">
    <text evidence="2">The sequence shown here is derived from an EMBL/GenBank/DDBJ whole genome shotgun (WGS) entry which is preliminary data.</text>
</comment>
<sequence>MKEKSFFSTEDEKGKYPVSPKILEEYKGTSRNLLKKFRFSAVDGADRQEQGQKFVIDLSTELFNNELNRRQILENNDPEQREKQTEEVRQELVEGMILASNIGPKEPAHNDGGRKKWKKAMVADYYGKEYPDGGEVRLKGYLLSTMLDCAHWSNKSSALTQIIELWADNHYEDKNGKADKIKEILADIMPLLNKVKAYACADAAHQEGERATNIFFSPRIQDKCLYYNDTFRDSGNSEFKEDGKTRREYPNVGIKQALEKYGFSGAEADGAPIVDDKINEAEKEDIKKKFLFDLKQAQDIVNKERVRREEKRLRRIGGLAVEMRSAERIVKQEEDGRKARGEKKSANPFGASDAEIAAKRLKNEAEDLEADKKVQWSEINLLPEKHV</sequence>